<dbReference type="EMBL" id="HBKQ01057640">
    <property type="protein sequence ID" value="CAE2284165.1"/>
    <property type="molecule type" value="Transcribed_RNA"/>
</dbReference>
<dbReference type="SUPFAM" id="SSF51316">
    <property type="entry name" value="Mss4-like"/>
    <property type="match status" value="1"/>
</dbReference>
<keyword evidence="2" id="KW-0472">Membrane</keyword>
<feature type="region of interest" description="Disordered" evidence="1">
    <location>
        <begin position="237"/>
        <end position="267"/>
    </location>
</feature>
<proteinExistence type="predicted"/>
<dbReference type="Gene3D" id="2.170.150.20">
    <property type="entry name" value="Peptide methionine sulfoxide reductase"/>
    <property type="match status" value="1"/>
</dbReference>
<feature type="signal peptide" evidence="3">
    <location>
        <begin position="1"/>
        <end position="24"/>
    </location>
</feature>
<evidence type="ECO:0000256" key="2">
    <source>
        <dbReference type="SAM" id="Phobius"/>
    </source>
</evidence>
<organism evidence="4">
    <name type="scientific">Odontella aurita</name>
    <dbReference type="NCBI Taxonomy" id="265563"/>
    <lineage>
        <taxon>Eukaryota</taxon>
        <taxon>Sar</taxon>
        <taxon>Stramenopiles</taxon>
        <taxon>Ochrophyta</taxon>
        <taxon>Bacillariophyta</taxon>
        <taxon>Mediophyceae</taxon>
        <taxon>Biddulphiophycidae</taxon>
        <taxon>Eupodiscales</taxon>
        <taxon>Odontellaceae</taxon>
        <taxon>Odontella</taxon>
    </lineage>
</organism>
<sequence length="267" mass="29741">MDFSPACLRRLLAALLAAPFVCFAEEQCGGGAPMKSVSTFLGADLDYSVADHICCNNHRWAERRGYLNEPQVDLFSRLDPEAETVFYDSVCGIPLFVAPRGRSFDDFYEESLHHGWPSFRPEEMVSENVIIHEYGRMESKCGTHLGHNLPQGGVDRYCIDLVCIAGTPLDTTPIPLDESALTAEKFNATLYVSSAKENSGNDSQAKSRLITIIVGSLVGAVMVFMFAFVWYRKRKSAAKAEKMDSRQVEDDEKGDDWSRDLTEEDSS</sequence>
<feature type="chain" id="PRO_5030789550" description="Peptide-methionine (R)-S-oxide reductase" evidence="3">
    <location>
        <begin position="25"/>
        <end position="267"/>
    </location>
</feature>
<protein>
    <recommendedName>
        <fullName evidence="5">Peptide-methionine (R)-S-oxide reductase</fullName>
    </recommendedName>
</protein>
<evidence type="ECO:0008006" key="5">
    <source>
        <dbReference type="Google" id="ProtNLM"/>
    </source>
</evidence>
<feature type="compositionally biased region" description="Basic and acidic residues" evidence="1">
    <location>
        <begin position="238"/>
        <end position="248"/>
    </location>
</feature>
<evidence type="ECO:0000313" key="4">
    <source>
        <dbReference type="EMBL" id="CAE2284165.1"/>
    </source>
</evidence>
<evidence type="ECO:0000256" key="1">
    <source>
        <dbReference type="SAM" id="MobiDB-lite"/>
    </source>
</evidence>
<feature type="transmembrane region" description="Helical" evidence="2">
    <location>
        <begin position="209"/>
        <end position="231"/>
    </location>
</feature>
<reference evidence="4" key="1">
    <citation type="submission" date="2021-01" db="EMBL/GenBank/DDBJ databases">
        <authorList>
            <person name="Corre E."/>
            <person name="Pelletier E."/>
            <person name="Niang G."/>
            <person name="Scheremetjew M."/>
            <person name="Finn R."/>
            <person name="Kale V."/>
            <person name="Holt S."/>
            <person name="Cochrane G."/>
            <person name="Meng A."/>
            <person name="Brown T."/>
            <person name="Cohen L."/>
        </authorList>
    </citation>
    <scope>NUCLEOTIDE SEQUENCE</scope>
    <source>
        <strain evidence="4">Isolate 1302-5</strain>
    </source>
</reference>
<name>A0A7S4NFE8_9STRA</name>
<keyword evidence="2" id="KW-0812">Transmembrane</keyword>
<keyword evidence="2" id="KW-1133">Transmembrane helix</keyword>
<dbReference type="InterPro" id="IPR011057">
    <property type="entry name" value="Mss4-like_sf"/>
</dbReference>
<accession>A0A7S4NFE8</accession>
<keyword evidence="3" id="KW-0732">Signal</keyword>
<dbReference type="AlphaFoldDB" id="A0A7S4NFE8"/>
<gene>
    <name evidence="4" type="ORF">OAUR00152_LOCUS39376</name>
</gene>
<evidence type="ECO:0000256" key="3">
    <source>
        <dbReference type="SAM" id="SignalP"/>
    </source>
</evidence>